<keyword evidence="1" id="KW-0472">Membrane</keyword>
<proteinExistence type="predicted"/>
<keyword evidence="1" id="KW-1133">Transmembrane helix</keyword>
<evidence type="ECO:0000256" key="1">
    <source>
        <dbReference type="SAM" id="Phobius"/>
    </source>
</evidence>
<name>A0A6M3LV29_9ZZZZ</name>
<evidence type="ECO:0000313" key="2">
    <source>
        <dbReference type="EMBL" id="QJA97949.1"/>
    </source>
</evidence>
<sequence>MKEKTQHPFRLFVFGFITASILSIGSILMAQLQPARKVPIDFVVLQDTLLQVDTVAVVICVDTSGFYETPAEADRYYRDDRYQTERSENWGALYVTQAHHVTIAQTYGRADWYEPPTHQVLFNRIVEDNPGSILIDVANGKVYDLVSVPIKYPEYKVEARERKEAQ</sequence>
<keyword evidence="1" id="KW-0812">Transmembrane</keyword>
<gene>
    <name evidence="2" type="ORF">MM415B05825_0006</name>
</gene>
<reference evidence="2" key="1">
    <citation type="submission" date="2020-03" db="EMBL/GenBank/DDBJ databases">
        <title>The deep terrestrial virosphere.</title>
        <authorList>
            <person name="Holmfeldt K."/>
            <person name="Nilsson E."/>
            <person name="Simone D."/>
            <person name="Lopez-Fernandez M."/>
            <person name="Wu X."/>
            <person name="de Brujin I."/>
            <person name="Lundin D."/>
            <person name="Andersson A."/>
            <person name="Bertilsson S."/>
            <person name="Dopson M."/>
        </authorList>
    </citation>
    <scope>NUCLEOTIDE SEQUENCE</scope>
    <source>
        <strain evidence="2">MM415B05825</strain>
    </source>
</reference>
<protein>
    <submittedName>
        <fullName evidence="2">Uncharacterized protein</fullName>
    </submittedName>
</protein>
<dbReference type="EMBL" id="MT143539">
    <property type="protein sequence ID" value="QJA97949.1"/>
    <property type="molecule type" value="Genomic_DNA"/>
</dbReference>
<feature type="transmembrane region" description="Helical" evidence="1">
    <location>
        <begin position="12"/>
        <end position="32"/>
    </location>
</feature>
<accession>A0A6M3LV29</accession>
<dbReference type="AlphaFoldDB" id="A0A6M3LV29"/>
<organism evidence="2">
    <name type="scientific">viral metagenome</name>
    <dbReference type="NCBI Taxonomy" id="1070528"/>
    <lineage>
        <taxon>unclassified sequences</taxon>
        <taxon>metagenomes</taxon>
        <taxon>organismal metagenomes</taxon>
    </lineage>
</organism>